<evidence type="ECO:0000256" key="3">
    <source>
        <dbReference type="ARBA" id="ARBA00022989"/>
    </source>
</evidence>
<dbReference type="GO" id="GO:0098542">
    <property type="term" value="P:defense response to other organism"/>
    <property type="evidence" value="ECO:0007669"/>
    <property type="project" value="InterPro"/>
</dbReference>
<keyword evidence="2 5" id="KW-0812">Transmembrane</keyword>
<dbReference type="OrthoDB" id="1917236at2759"/>
<dbReference type="InterPro" id="IPR044839">
    <property type="entry name" value="NDR1-like"/>
</dbReference>
<proteinExistence type="predicted"/>
<evidence type="ECO:0000256" key="2">
    <source>
        <dbReference type="ARBA" id="ARBA00022692"/>
    </source>
</evidence>
<dbReference type="Proteomes" id="UP000327439">
    <property type="component" value="Chromosome A07"/>
</dbReference>
<evidence type="ECO:0000313" key="7">
    <source>
        <dbReference type="EMBL" id="KAB2072328.1"/>
    </source>
</evidence>
<dbReference type="InterPro" id="IPR004864">
    <property type="entry name" value="LEA_2"/>
</dbReference>
<accession>A0A5J5UXW8</accession>
<evidence type="ECO:0000313" key="8">
    <source>
        <dbReference type="Proteomes" id="UP000327439"/>
    </source>
</evidence>
<name>A0A5J5UXW8_GOSBA</name>
<keyword evidence="3 5" id="KW-1133">Transmembrane helix</keyword>
<dbReference type="GO" id="GO:0016020">
    <property type="term" value="C:membrane"/>
    <property type="evidence" value="ECO:0007669"/>
    <property type="project" value="UniProtKB-SubCell"/>
</dbReference>
<dbReference type="Pfam" id="PF03168">
    <property type="entry name" value="LEA_2"/>
    <property type="match status" value="1"/>
</dbReference>
<gene>
    <name evidence="7" type="ORF">ES319_A07G008100v1</name>
</gene>
<keyword evidence="4 5" id="KW-0472">Membrane</keyword>
<feature type="transmembrane region" description="Helical" evidence="5">
    <location>
        <begin position="41"/>
        <end position="63"/>
    </location>
</feature>
<organism evidence="7 8">
    <name type="scientific">Gossypium barbadense</name>
    <name type="common">Sea Island cotton</name>
    <name type="synonym">Hibiscus barbadensis</name>
    <dbReference type="NCBI Taxonomy" id="3634"/>
    <lineage>
        <taxon>Eukaryota</taxon>
        <taxon>Viridiplantae</taxon>
        <taxon>Streptophyta</taxon>
        <taxon>Embryophyta</taxon>
        <taxon>Tracheophyta</taxon>
        <taxon>Spermatophyta</taxon>
        <taxon>Magnoliopsida</taxon>
        <taxon>eudicotyledons</taxon>
        <taxon>Gunneridae</taxon>
        <taxon>Pentapetalae</taxon>
        <taxon>rosids</taxon>
        <taxon>malvids</taxon>
        <taxon>Malvales</taxon>
        <taxon>Malvaceae</taxon>
        <taxon>Malvoideae</taxon>
        <taxon>Gossypium</taxon>
    </lineage>
</organism>
<dbReference type="AlphaFoldDB" id="A0A5J5UXW8"/>
<evidence type="ECO:0000256" key="5">
    <source>
        <dbReference type="SAM" id="Phobius"/>
    </source>
</evidence>
<feature type="domain" description="Late embryogenesis abundant protein LEA-2 subgroup" evidence="6">
    <location>
        <begin position="96"/>
        <end position="190"/>
    </location>
</feature>
<dbReference type="EMBL" id="CM018208">
    <property type="protein sequence ID" value="KAB2072328.1"/>
    <property type="molecule type" value="Genomic_DNA"/>
</dbReference>
<protein>
    <recommendedName>
        <fullName evidence="6">Late embryogenesis abundant protein LEA-2 subgroup domain-containing protein</fullName>
    </recommendedName>
</protein>
<reference evidence="8" key="1">
    <citation type="journal article" date="2020" name="Nat. Genet.">
        <title>Genomic diversifications of five Gossypium allopolyploid species and their impact on cotton improvement.</title>
        <authorList>
            <person name="Chen Z.J."/>
            <person name="Sreedasyam A."/>
            <person name="Ando A."/>
            <person name="Song Q."/>
            <person name="De Santiago L.M."/>
            <person name="Hulse-Kemp A.M."/>
            <person name="Ding M."/>
            <person name="Ye W."/>
            <person name="Kirkbride R.C."/>
            <person name="Jenkins J."/>
            <person name="Plott C."/>
            <person name="Lovell J."/>
            <person name="Lin Y.M."/>
            <person name="Vaughn R."/>
            <person name="Liu B."/>
            <person name="Simpson S."/>
            <person name="Scheffler B.E."/>
            <person name="Wen L."/>
            <person name="Saski C.A."/>
            <person name="Grover C.E."/>
            <person name="Hu G."/>
            <person name="Conover J.L."/>
            <person name="Carlson J.W."/>
            <person name="Shu S."/>
            <person name="Boston L.B."/>
            <person name="Williams M."/>
            <person name="Peterson D.G."/>
            <person name="McGee K."/>
            <person name="Jones D.C."/>
            <person name="Wendel J.F."/>
            <person name="Stelly D.M."/>
            <person name="Grimwood J."/>
            <person name="Schmutz J."/>
        </authorList>
    </citation>
    <scope>NUCLEOTIDE SEQUENCE [LARGE SCALE GENOMIC DNA]</scope>
    <source>
        <strain evidence="8">cv. 3-79</strain>
    </source>
</reference>
<dbReference type="SUPFAM" id="SSF117070">
    <property type="entry name" value="LEA14-like"/>
    <property type="match status" value="1"/>
</dbReference>
<sequence length="231" mass="25930">MSKQGLRDSSVPYIPLPQNLNQQNVIFSPVYYHRPNQTNHYLRRGVIFAGVLLLLSATVLFFYPSDPILKLARIRLNHVGVNSSPKLTIDLSFSLTISVRNRDFFSLDYEKLVVSVGYRGKEFGVVNSEGGRVRARGRSYVNATLDLNGFEVVHDVIYLIEDWAKGVIPFDTTTKVNGVLGLCFLKIPLKEAKCNLIPNARSCKSSMRGVCKYQKPNDHSSRLPCSVIGEH</sequence>
<comment type="subcellular location">
    <subcellularLocation>
        <location evidence="1">Membrane</location>
        <topology evidence="1">Single-pass membrane protein</topology>
    </subcellularLocation>
</comment>
<dbReference type="PANTHER" id="PTHR31234">
    <property type="entry name" value="LATE EMBRYOGENESIS ABUNDANT (LEA) HYDROXYPROLINE-RICH GLYCOPROTEIN FAMILY"/>
    <property type="match status" value="1"/>
</dbReference>
<dbReference type="PANTHER" id="PTHR31234:SF4">
    <property type="entry name" value="EXPRESSED PROTEIN"/>
    <property type="match status" value="1"/>
</dbReference>
<evidence type="ECO:0000256" key="4">
    <source>
        <dbReference type="ARBA" id="ARBA00023136"/>
    </source>
</evidence>
<evidence type="ECO:0000259" key="6">
    <source>
        <dbReference type="Pfam" id="PF03168"/>
    </source>
</evidence>
<keyword evidence="8" id="KW-1185">Reference proteome</keyword>
<evidence type="ECO:0000256" key="1">
    <source>
        <dbReference type="ARBA" id="ARBA00004167"/>
    </source>
</evidence>